<dbReference type="OrthoDB" id="1745046at2759"/>
<feature type="compositionally biased region" description="Polar residues" evidence="1">
    <location>
        <begin position="180"/>
        <end position="196"/>
    </location>
</feature>
<dbReference type="EMBL" id="NKQK01000011">
    <property type="protein sequence ID" value="PSS17503.1"/>
    <property type="molecule type" value="Genomic_DNA"/>
</dbReference>
<dbReference type="PANTHER" id="PTHR33871:SF18">
    <property type="entry name" value="F24J8.12 PROTEIN"/>
    <property type="match status" value="1"/>
</dbReference>
<keyword evidence="3" id="KW-1185">Reference proteome</keyword>
<dbReference type="Proteomes" id="UP000241394">
    <property type="component" value="Chromosome LG11"/>
</dbReference>
<gene>
    <name evidence="2" type="ORF">CEY00_Acc12288</name>
</gene>
<sequence length="297" mass="32605">MGSCISKCKGKRMHNEEPNHIVQDKLVISQAPISPLPLSPTKHPLSPHSTNSISSVSSFSCTASNNTGLCSLTSSLSSSSSSSSSSVSSSSMFISSKEKSFSNEYLWSCVKENPQIIHIDHPTKGKNSTLQMPKNVHAQKLRLGSFEPSPSRHVGSNKRVRVNSPTLSRQKSFRREQERPNSVNSESNRTLRSPSPSRRFGGENNNSRGGLKNSHKENVVGSGLLYVRKENFRPSSPGNNLSRNRPCLTKRESRIYNVGSKIDEIAVGEAVSNHDDDAIPMENIDNPLIALDCFIFL</sequence>
<evidence type="ECO:0000313" key="3">
    <source>
        <dbReference type="Proteomes" id="UP000241394"/>
    </source>
</evidence>
<dbReference type="PANTHER" id="PTHR33871">
    <property type="entry name" value="OS05G0503100 PROTEIN-RELATED"/>
    <property type="match status" value="1"/>
</dbReference>
<organism evidence="2 3">
    <name type="scientific">Actinidia chinensis var. chinensis</name>
    <name type="common">Chinese soft-hair kiwi</name>
    <dbReference type="NCBI Taxonomy" id="1590841"/>
    <lineage>
        <taxon>Eukaryota</taxon>
        <taxon>Viridiplantae</taxon>
        <taxon>Streptophyta</taxon>
        <taxon>Embryophyta</taxon>
        <taxon>Tracheophyta</taxon>
        <taxon>Spermatophyta</taxon>
        <taxon>Magnoliopsida</taxon>
        <taxon>eudicotyledons</taxon>
        <taxon>Gunneridae</taxon>
        <taxon>Pentapetalae</taxon>
        <taxon>asterids</taxon>
        <taxon>Ericales</taxon>
        <taxon>Actinidiaceae</taxon>
        <taxon>Actinidia</taxon>
    </lineage>
</organism>
<dbReference type="Gramene" id="PSS17503">
    <property type="protein sequence ID" value="PSS17503"/>
    <property type="gene ID" value="CEY00_Acc12288"/>
</dbReference>
<evidence type="ECO:0000256" key="1">
    <source>
        <dbReference type="SAM" id="MobiDB-lite"/>
    </source>
</evidence>
<dbReference type="FunCoup" id="A0A2R6QYS0">
    <property type="interactions" value="2"/>
</dbReference>
<reference evidence="3" key="2">
    <citation type="journal article" date="2018" name="BMC Genomics">
        <title>A manually annotated Actinidia chinensis var. chinensis (kiwifruit) genome highlights the challenges associated with draft genomes and gene prediction in plants.</title>
        <authorList>
            <person name="Pilkington S.M."/>
            <person name="Crowhurst R."/>
            <person name="Hilario E."/>
            <person name="Nardozza S."/>
            <person name="Fraser L."/>
            <person name="Peng Y."/>
            <person name="Gunaseelan K."/>
            <person name="Simpson R."/>
            <person name="Tahir J."/>
            <person name="Deroles S.C."/>
            <person name="Templeton K."/>
            <person name="Luo Z."/>
            <person name="Davy M."/>
            <person name="Cheng C."/>
            <person name="McNeilage M."/>
            <person name="Scaglione D."/>
            <person name="Liu Y."/>
            <person name="Zhang Q."/>
            <person name="Datson P."/>
            <person name="De Silva N."/>
            <person name="Gardiner S.E."/>
            <person name="Bassett H."/>
            <person name="Chagne D."/>
            <person name="McCallum J."/>
            <person name="Dzierzon H."/>
            <person name="Deng C."/>
            <person name="Wang Y.Y."/>
            <person name="Barron L."/>
            <person name="Manako K."/>
            <person name="Bowen J."/>
            <person name="Foster T.M."/>
            <person name="Erridge Z.A."/>
            <person name="Tiffin H."/>
            <person name="Waite C.N."/>
            <person name="Davies K.M."/>
            <person name="Grierson E.P."/>
            <person name="Laing W.A."/>
            <person name="Kirk R."/>
            <person name="Chen X."/>
            <person name="Wood M."/>
            <person name="Montefiori M."/>
            <person name="Brummell D.A."/>
            <person name="Schwinn K.E."/>
            <person name="Catanach A."/>
            <person name="Fullerton C."/>
            <person name="Li D."/>
            <person name="Meiyalaghan S."/>
            <person name="Nieuwenhuizen N."/>
            <person name="Read N."/>
            <person name="Prakash R."/>
            <person name="Hunter D."/>
            <person name="Zhang H."/>
            <person name="McKenzie M."/>
            <person name="Knabel M."/>
            <person name="Harris A."/>
            <person name="Allan A.C."/>
            <person name="Gleave A."/>
            <person name="Chen A."/>
            <person name="Janssen B.J."/>
            <person name="Plunkett B."/>
            <person name="Ampomah-Dwamena C."/>
            <person name="Voogd C."/>
            <person name="Leif D."/>
            <person name="Lafferty D."/>
            <person name="Souleyre E.J.F."/>
            <person name="Varkonyi-Gasic E."/>
            <person name="Gambi F."/>
            <person name="Hanley J."/>
            <person name="Yao J.L."/>
            <person name="Cheung J."/>
            <person name="David K.M."/>
            <person name="Warren B."/>
            <person name="Marsh K."/>
            <person name="Snowden K.C."/>
            <person name="Lin-Wang K."/>
            <person name="Brian L."/>
            <person name="Martinez-Sanchez M."/>
            <person name="Wang M."/>
            <person name="Ileperuma N."/>
            <person name="Macnee N."/>
            <person name="Campin R."/>
            <person name="McAtee P."/>
            <person name="Drummond R.S.M."/>
            <person name="Espley R.V."/>
            <person name="Ireland H.S."/>
            <person name="Wu R."/>
            <person name="Atkinson R.G."/>
            <person name="Karunairetnam S."/>
            <person name="Bulley S."/>
            <person name="Chunkath S."/>
            <person name="Hanley Z."/>
            <person name="Storey R."/>
            <person name="Thrimawithana A.H."/>
            <person name="Thomson S."/>
            <person name="David C."/>
            <person name="Testolin R."/>
            <person name="Huang H."/>
            <person name="Hellens R.P."/>
            <person name="Schaffer R.J."/>
        </authorList>
    </citation>
    <scope>NUCLEOTIDE SEQUENCE [LARGE SCALE GENOMIC DNA]</scope>
    <source>
        <strain evidence="3">cv. Red5</strain>
    </source>
</reference>
<name>A0A2R6QYS0_ACTCC</name>
<dbReference type="AlphaFoldDB" id="A0A2R6QYS0"/>
<reference evidence="2 3" key="1">
    <citation type="submission" date="2017-07" db="EMBL/GenBank/DDBJ databases">
        <title>An improved, manually edited Actinidia chinensis var. chinensis (kiwifruit) genome highlights the challenges associated with draft genomes and gene prediction in plants.</title>
        <authorList>
            <person name="Pilkington S."/>
            <person name="Crowhurst R."/>
            <person name="Hilario E."/>
            <person name="Nardozza S."/>
            <person name="Fraser L."/>
            <person name="Peng Y."/>
            <person name="Gunaseelan K."/>
            <person name="Simpson R."/>
            <person name="Tahir J."/>
            <person name="Deroles S."/>
            <person name="Templeton K."/>
            <person name="Luo Z."/>
            <person name="Davy M."/>
            <person name="Cheng C."/>
            <person name="Mcneilage M."/>
            <person name="Scaglione D."/>
            <person name="Liu Y."/>
            <person name="Zhang Q."/>
            <person name="Datson P."/>
            <person name="De Silva N."/>
            <person name="Gardiner S."/>
            <person name="Bassett H."/>
            <person name="Chagne D."/>
            <person name="Mccallum J."/>
            <person name="Dzierzon H."/>
            <person name="Deng C."/>
            <person name="Wang Y.-Y."/>
            <person name="Barron N."/>
            <person name="Manako K."/>
            <person name="Bowen J."/>
            <person name="Foster T."/>
            <person name="Erridge Z."/>
            <person name="Tiffin H."/>
            <person name="Waite C."/>
            <person name="Davies K."/>
            <person name="Grierson E."/>
            <person name="Laing W."/>
            <person name="Kirk R."/>
            <person name="Chen X."/>
            <person name="Wood M."/>
            <person name="Montefiori M."/>
            <person name="Brummell D."/>
            <person name="Schwinn K."/>
            <person name="Catanach A."/>
            <person name="Fullerton C."/>
            <person name="Li D."/>
            <person name="Meiyalaghan S."/>
            <person name="Nieuwenhuizen N."/>
            <person name="Read N."/>
            <person name="Prakash R."/>
            <person name="Hunter D."/>
            <person name="Zhang H."/>
            <person name="Mckenzie M."/>
            <person name="Knabel M."/>
            <person name="Harris A."/>
            <person name="Allan A."/>
            <person name="Chen A."/>
            <person name="Janssen B."/>
            <person name="Plunkett B."/>
            <person name="Dwamena C."/>
            <person name="Voogd C."/>
            <person name="Leif D."/>
            <person name="Lafferty D."/>
            <person name="Souleyre E."/>
            <person name="Varkonyi-Gasic E."/>
            <person name="Gambi F."/>
            <person name="Hanley J."/>
            <person name="Yao J.-L."/>
            <person name="Cheung J."/>
            <person name="David K."/>
            <person name="Warren B."/>
            <person name="Marsh K."/>
            <person name="Snowden K."/>
            <person name="Lin-Wang K."/>
            <person name="Brian L."/>
            <person name="Martinez-Sanchez M."/>
            <person name="Wang M."/>
            <person name="Ileperuma N."/>
            <person name="Macnee N."/>
            <person name="Campin R."/>
            <person name="Mcatee P."/>
            <person name="Drummond R."/>
            <person name="Espley R."/>
            <person name="Ireland H."/>
            <person name="Wu R."/>
            <person name="Atkinson R."/>
            <person name="Karunairetnam S."/>
            <person name="Bulley S."/>
            <person name="Chunkath S."/>
            <person name="Hanley Z."/>
            <person name="Storey R."/>
            <person name="Thrimawithana A."/>
            <person name="Thomson S."/>
            <person name="David C."/>
            <person name="Testolin R."/>
        </authorList>
    </citation>
    <scope>NUCLEOTIDE SEQUENCE [LARGE SCALE GENOMIC DNA]</scope>
    <source>
        <strain evidence="3">cv. Red5</strain>
        <tissue evidence="2">Young leaf</tissue>
    </source>
</reference>
<comment type="caution">
    <text evidence="2">The sequence shown here is derived from an EMBL/GenBank/DDBJ whole genome shotgun (WGS) entry which is preliminary data.</text>
</comment>
<feature type="region of interest" description="Disordered" evidence="1">
    <location>
        <begin position="144"/>
        <end position="217"/>
    </location>
</feature>
<accession>A0A2R6QYS0</accession>
<protein>
    <submittedName>
        <fullName evidence="2">Vacuolar membrane protein like</fullName>
    </submittedName>
</protein>
<dbReference type="InParanoid" id="A0A2R6QYS0"/>
<dbReference type="OMA" id="GCCISKC"/>
<proteinExistence type="predicted"/>
<evidence type="ECO:0000313" key="2">
    <source>
        <dbReference type="EMBL" id="PSS17503.1"/>
    </source>
</evidence>